<gene>
    <name evidence="2" type="ORF">RSOL_455450</name>
</gene>
<sequence length="592" mass="64822">MDQVDFTSVLVDLGTLAATVSQASEALAAAAVALAEAAQAISDASLVADNYHLSKDSLDVAPHTDIPKKPDSSKETEVGEDPQSQADQHGTHTPIMLKPYVFTWGLKVHRDLRITSQSEPNNLVVSPSLSIISISSESSNEEEPATLVSYPNEPLAAPQLLQHDTGDDLVELHATPGPELNNKRNITRLLETMKSHPTIPPGQNYIYLDRPSEVLAFIAYMALQANIIICVLPDHHLGTYPEMLKSLTNAKMHRIDTPEQLKYVSAKLTTTNASHNIFFTPCNKFVRNAARLFYALSPDCVLHSGQPSSVYYQKILSPLSPTVKSCLMIIRGEYFNASVYGAERYPDAVVNTCFAPNSPFQLLRQVSSQLLLEASSPTPFEREASEPRPKVLRPEPTNIASKIPQSREQNVAPGPLPIGHYYIMLDQESDVDIIPIITCIALKSKKVICHIPGDKSLAGYQKLIKSIVEVNVLIPTSMKGKKLKAITNTLKTEKSGILLRPVAKDWSSFLSKSLVDSLVHCGAPADVTAYATECKLKVERSYLILTKSQYSSIQSKLSGQGIKKHPQIRASDNTRAGTLQFDLQQGVIAQLS</sequence>
<feature type="region of interest" description="Disordered" evidence="1">
    <location>
        <begin position="58"/>
        <end position="92"/>
    </location>
</feature>
<feature type="compositionally biased region" description="Basic and acidic residues" evidence="1">
    <location>
        <begin position="380"/>
        <end position="393"/>
    </location>
</feature>
<evidence type="ECO:0000313" key="3">
    <source>
        <dbReference type="Proteomes" id="UP000030108"/>
    </source>
</evidence>
<organism evidence="2 3">
    <name type="scientific">Rhizoctonia solani AG-3 Rhs1AP</name>
    <dbReference type="NCBI Taxonomy" id="1086054"/>
    <lineage>
        <taxon>Eukaryota</taxon>
        <taxon>Fungi</taxon>
        <taxon>Dikarya</taxon>
        <taxon>Basidiomycota</taxon>
        <taxon>Agaricomycotina</taxon>
        <taxon>Agaricomycetes</taxon>
        <taxon>Cantharellales</taxon>
        <taxon>Ceratobasidiaceae</taxon>
        <taxon>Rhizoctonia</taxon>
    </lineage>
</organism>
<comment type="caution">
    <text evidence="2">The sequence shown here is derived from an EMBL/GenBank/DDBJ whole genome shotgun (WGS) entry which is preliminary data.</text>
</comment>
<accession>X8JIL6</accession>
<evidence type="ECO:0000313" key="2">
    <source>
        <dbReference type="EMBL" id="EUC62798.1"/>
    </source>
</evidence>
<name>X8JIL6_9AGAM</name>
<protein>
    <submittedName>
        <fullName evidence="2">Uncharacterized protein</fullName>
    </submittedName>
</protein>
<dbReference type="EMBL" id="JATN01000317">
    <property type="protein sequence ID" value="EUC62798.1"/>
    <property type="molecule type" value="Genomic_DNA"/>
</dbReference>
<feature type="region of interest" description="Disordered" evidence="1">
    <location>
        <begin position="377"/>
        <end position="396"/>
    </location>
</feature>
<evidence type="ECO:0000256" key="1">
    <source>
        <dbReference type="SAM" id="MobiDB-lite"/>
    </source>
</evidence>
<dbReference type="Proteomes" id="UP000030108">
    <property type="component" value="Unassembled WGS sequence"/>
</dbReference>
<dbReference type="AlphaFoldDB" id="X8JIL6"/>
<proteinExistence type="predicted"/>
<reference evidence="3" key="1">
    <citation type="journal article" date="2014" name="Genome Announc.">
        <title>Draft genome sequence of the plant-pathogenic soil fungus Rhizoctonia solani anastomosis group 3 strain Rhs1AP.</title>
        <authorList>
            <person name="Cubeta M.A."/>
            <person name="Thomas E."/>
            <person name="Dean R.A."/>
            <person name="Jabaji S."/>
            <person name="Neate S.M."/>
            <person name="Tavantzis S."/>
            <person name="Toda T."/>
            <person name="Vilgalys R."/>
            <person name="Bharathan N."/>
            <person name="Fedorova-Abrams N."/>
            <person name="Pakala S.B."/>
            <person name="Pakala S.M."/>
            <person name="Zafar N."/>
            <person name="Joardar V."/>
            <person name="Losada L."/>
            <person name="Nierman W.C."/>
        </authorList>
    </citation>
    <scope>NUCLEOTIDE SEQUENCE [LARGE SCALE GENOMIC DNA]</scope>
    <source>
        <strain evidence="3">AG-3</strain>
    </source>
</reference>
<feature type="compositionally biased region" description="Basic and acidic residues" evidence="1">
    <location>
        <begin position="65"/>
        <end position="77"/>
    </location>
</feature>